<name>A0AAN8JJ84_PATCE</name>
<keyword evidence="7 11" id="KW-0732">Signal</keyword>
<dbReference type="SUPFAM" id="SSF51445">
    <property type="entry name" value="(Trans)glycosidases"/>
    <property type="match status" value="1"/>
</dbReference>
<dbReference type="PRINTS" id="PR00741">
    <property type="entry name" value="GLHYDRLASE29"/>
</dbReference>
<dbReference type="AlphaFoldDB" id="A0AAN8JJ84"/>
<feature type="chain" id="PRO_5042675169" description="alpha-L-fucosidase" evidence="11">
    <location>
        <begin position="20"/>
        <end position="456"/>
    </location>
</feature>
<dbReference type="EC" id="3.2.1.51" evidence="6"/>
<evidence type="ECO:0000256" key="10">
    <source>
        <dbReference type="ARBA" id="ARBA00023295"/>
    </source>
</evidence>
<dbReference type="GO" id="GO:0016139">
    <property type="term" value="P:glycoside catabolic process"/>
    <property type="evidence" value="ECO:0007669"/>
    <property type="project" value="TreeGrafter"/>
</dbReference>
<dbReference type="InterPro" id="IPR017853">
    <property type="entry name" value="GH"/>
</dbReference>
<dbReference type="SMART" id="SM00812">
    <property type="entry name" value="Alpha_L_fucos"/>
    <property type="match status" value="1"/>
</dbReference>
<comment type="catalytic activity">
    <reaction evidence="1">
        <text>a neolactoside IV(2)-alpha-Fuc-nLc4Cer(d18:1(4E)) + H2O = a neolactoside nLc4Cer(d18:1(4E)) + L-fucose</text>
        <dbReference type="Rhea" id="RHEA:48224"/>
        <dbReference type="ChEBI" id="CHEBI:2181"/>
        <dbReference type="ChEBI" id="CHEBI:15377"/>
        <dbReference type="ChEBI" id="CHEBI:17006"/>
        <dbReference type="ChEBI" id="CHEBI:28691"/>
    </reaction>
    <physiologicalReaction direction="left-to-right" evidence="1">
        <dbReference type="Rhea" id="RHEA:48225"/>
    </physiologicalReaction>
</comment>
<dbReference type="PIRSF" id="PIRSF001092">
    <property type="entry name" value="Alpha-L-fucosidase"/>
    <property type="match status" value="1"/>
</dbReference>
<evidence type="ECO:0000256" key="1">
    <source>
        <dbReference type="ARBA" id="ARBA00000321"/>
    </source>
</evidence>
<evidence type="ECO:0000256" key="11">
    <source>
        <dbReference type="PIRNR" id="PIRNR001092"/>
    </source>
</evidence>
<evidence type="ECO:0000259" key="12">
    <source>
        <dbReference type="Pfam" id="PF01120"/>
    </source>
</evidence>
<evidence type="ECO:0000259" key="13">
    <source>
        <dbReference type="Pfam" id="PF16757"/>
    </source>
</evidence>
<evidence type="ECO:0000256" key="9">
    <source>
        <dbReference type="ARBA" id="ARBA00023180"/>
    </source>
</evidence>
<feature type="domain" description="Glycoside hydrolase family 29 N-terminal" evidence="12">
    <location>
        <begin position="16"/>
        <end position="351"/>
    </location>
</feature>
<comment type="catalytic activity">
    <reaction evidence="2">
        <text>a neolactoside IV(2)-alpha-Fuc-nLc4Cer(d18:0) + H2O = a neolactoside nLc4Cer(d18:0) + L-fucose</text>
        <dbReference type="Rhea" id="RHEA:49308"/>
        <dbReference type="ChEBI" id="CHEBI:2181"/>
        <dbReference type="ChEBI" id="CHEBI:15377"/>
        <dbReference type="ChEBI" id="CHEBI:91119"/>
        <dbReference type="ChEBI" id="CHEBI:91121"/>
    </reaction>
    <physiologicalReaction direction="left-to-right" evidence="2">
        <dbReference type="Rhea" id="RHEA:49309"/>
    </physiologicalReaction>
</comment>
<evidence type="ECO:0000256" key="4">
    <source>
        <dbReference type="ARBA" id="ARBA00007951"/>
    </source>
</evidence>
<dbReference type="InterPro" id="IPR013780">
    <property type="entry name" value="Glyco_hydro_b"/>
</dbReference>
<keyword evidence="8 11" id="KW-0378">Hydrolase</keyword>
<evidence type="ECO:0000256" key="8">
    <source>
        <dbReference type="ARBA" id="ARBA00022801"/>
    </source>
</evidence>
<evidence type="ECO:0000256" key="7">
    <source>
        <dbReference type="ARBA" id="ARBA00022729"/>
    </source>
</evidence>
<gene>
    <name evidence="14" type="ORF">SNE40_015084</name>
</gene>
<dbReference type="Gene3D" id="3.20.20.80">
    <property type="entry name" value="Glycosidases"/>
    <property type="match status" value="1"/>
</dbReference>
<dbReference type="Proteomes" id="UP001347796">
    <property type="component" value="Unassembled WGS sequence"/>
</dbReference>
<dbReference type="PANTHER" id="PTHR10030">
    <property type="entry name" value="ALPHA-L-FUCOSIDASE"/>
    <property type="match status" value="1"/>
</dbReference>
<dbReference type="InterPro" id="IPR016286">
    <property type="entry name" value="FUC_metazoa-typ"/>
</dbReference>
<evidence type="ECO:0000256" key="2">
    <source>
        <dbReference type="ARBA" id="ARBA00000419"/>
    </source>
</evidence>
<dbReference type="InterPro" id="IPR000933">
    <property type="entry name" value="Glyco_hydro_29"/>
</dbReference>
<dbReference type="Pfam" id="PF16757">
    <property type="entry name" value="Fucosidase_C"/>
    <property type="match status" value="1"/>
</dbReference>
<comment type="similarity">
    <text evidence="4 11">Belongs to the glycosyl hydrolase 29 family.</text>
</comment>
<keyword evidence="10 11" id="KW-0326">Glycosidase</keyword>
<dbReference type="FunFam" id="3.20.20.80:FF:000027">
    <property type="entry name" value="Alpha-L-fucosidase"/>
    <property type="match status" value="1"/>
</dbReference>
<dbReference type="InterPro" id="IPR057739">
    <property type="entry name" value="Glyco_hydro_29_N"/>
</dbReference>
<feature type="domain" description="Alpha-L-fucosidase C-terminal" evidence="13">
    <location>
        <begin position="362"/>
        <end position="452"/>
    </location>
</feature>
<comment type="caution">
    <text evidence="14">The sequence shown here is derived from an EMBL/GenBank/DDBJ whole genome shotgun (WGS) entry which is preliminary data.</text>
</comment>
<proteinExistence type="inferred from homology"/>
<dbReference type="GO" id="GO:0005764">
    <property type="term" value="C:lysosome"/>
    <property type="evidence" value="ECO:0007669"/>
    <property type="project" value="TreeGrafter"/>
</dbReference>
<protein>
    <recommendedName>
        <fullName evidence="6">alpha-L-fucosidase</fullName>
        <ecNumber evidence="6">3.2.1.51</ecNumber>
    </recommendedName>
</protein>
<dbReference type="Pfam" id="PF01120">
    <property type="entry name" value="Alpha_L_fucos"/>
    <property type="match status" value="1"/>
</dbReference>
<evidence type="ECO:0000256" key="3">
    <source>
        <dbReference type="ARBA" id="ARBA00004071"/>
    </source>
</evidence>
<keyword evidence="9" id="KW-0325">Glycoprotein</keyword>
<comment type="function">
    <text evidence="3">Alpha-L-fucosidase is responsible for hydrolyzing the alpha-1,6-linked fucose joined to the reducing-end N-acetylglucosamine of the carbohydrate moieties of glycoproteins.</text>
</comment>
<reference evidence="14 15" key="1">
    <citation type="submission" date="2024-01" db="EMBL/GenBank/DDBJ databases">
        <title>The genome of the rayed Mediterranean limpet Patella caerulea (Linnaeus, 1758).</title>
        <authorList>
            <person name="Anh-Thu Weber A."/>
            <person name="Halstead-Nussloch G."/>
        </authorList>
    </citation>
    <scope>NUCLEOTIDE SEQUENCE [LARGE SCALE GENOMIC DNA]</scope>
    <source>
        <strain evidence="14">AATW-2023a</strain>
        <tissue evidence="14">Whole specimen</tissue>
    </source>
</reference>
<dbReference type="EMBL" id="JAZGQO010000010">
    <property type="protein sequence ID" value="KAK6176868.1"/>
    <property type="molecule type" value="Genomic_DNA"/>
</dbReference>
<keyword evidence="15" id="KW-1185">Reference proteome</keyword>
<dbReference type="InterPro" id="IPR031919">
    <property type="entry name" value="Fucosidase_C"/>
</dbReference>
<organism evidence="14 15">
    <name type="scientific">Patella caerulea</name>
    <name type="common">Rayed Mediterranean limpet</name>
    <dbReference type="NCBI Taxonomy" id="87958"/>
    <lineage>
        <taxon>Eukaryota</taxon>
        <taxon>Metazoa</taxon>
        <taxon>Spiralia</taxon>
        <taxon>Lophotrochozoa</taxon>
        <taxon>Mollusca</taxon>
        <taxon>Gastropoda</taxon>
        <taxon>Patellogastropoda</taxon>
        <taxon>Patelloidea</taxon>
        <taxon>Patellidae</taxon>
        <taxon>Patella</taxon>
    </lineage>
</organism>
<sequence length="456" mass="52505">MEKILLLSTLLGLLASTTAYAPNWESLDNRPLPQWYDEAKLGIFIHWGVFSVPSYSSEWFWWSWKGQHLPALEFFMNENYKPDFTYADFAPMFTTEFFSAAQWAALFNASGAEYVVLTSKHHEGFTNWPSKHSFNWNSMDVGPKRDLVGELAHAIRQNTNIHFGLYHSLFEWFHPLYLKDKAAKFETQDFVASKTLPELYEIVNAYKPEVIWSDGDWEANSTYWNSTEFLAWLYTDSPVKDTVVTNDRWGKDATCKHGGYFTCQDRFNPGVVQKRKFENAMTIDKYSWGYRRDARLSDYLTMEELLKTFVETVSCGGNMLMNIGPTKEGTIAPIFQERLLQMGSWMAVNGEGIRATHPWKHQNDTITEGVWYTQKRDKTGGLNVYAISLNWPTGMTLSLGVPMPTTSTEVTLLGYPAPFKWQKRNAGGIDILIPKIGFNEIPCKWAWTFKLTNLMN</sequence>
<evidence type="ECO:0000256" key="5">
    <source>
        <dbReference type="ARBA" id="ARBA00011881"/>
    </source>
</evidence>
<comment type="subunit">
    <text evidence="5">Homotetramer.</text>
</comment>
<feature type="signal peptide" evidence="11">
    <location>
        <begin position="1"/>
        <end position="19"/>
    </location>
</feature>
<dbReference type="FunFam" id="2.60.40.1180:FF:000013">
    <property type="entry name" value="Alpha-L-fucosidase"/>
    <property type="match status" value="1"/>
</dbReference>
<evidence type="ECO:0000313" key="14">
    <source>
        <dbReference type="EMBL" id="KAK6176868.1"/>
    </source>
</evidence>
<evidence type="ECO:0000313" key="15">
    <source>
        <dbReference type="Proteomes" id="UP001347796"/>
    </source>
</evidence>
<dbReference type="PANTHER" id="PTHR10030:SF37">
    <property type="entry name" value="ALPHA-L-FUCOSIDASE-RELATED"/>
    <property type="match status" value="1"/>
</dbReference>
<accession>A0AAN8JJ84</accession>
<dbReference type="GO" id="GO:0006004">
    <property type="term" value="P:fucose metabolic process"/>
    <property type="evidence" value="ECO:0007669"/>
    <property type="project" value="InterPro"/>
</dbReference>
<dbReference type="GO" id="GO:0004560">
    <property type="term" value="F:alpha-L-fucosidase activity"/>
    <property type="evidence" value="ECO:0007669"/>
    <property type="project" value="UniProtKB-EC"/>
</dbReference>
<dbReference type="Gene3D" id="2.60.40.1180">
    <property type="entry name" value="Golgi alpha-mannosidase II"/>
    <property type="match status" value="1"/>
</dbReference>
<evidence type="ECO:0000256" key="6">
    <source>
        <dbReference type="ARBA" id="ARBA00012662"/>
    </source>
</evidence>